<dbReference type="AlphaFoldDB" id="A0A5B7HFW3"/>
<comment type="caution">
    <text evidence="1">The sequence shown here is derived from an EMBL/GenBank/DDBJ whole genome shotgun (WGS) entry which is preliminary data.</text>
</comment>
<organism evidence="1 2">
    <name type="scientific">Portunus trituberculatus</name>
    <name type="common">Swimming crab</name>
    <name type="synonym">Neptunus trituberculatus</name>
    <dbReference type="NCBI Taxonomy" id="210409"/>
    <lineage>
        <taxon>Eukaryota</taxon>
        <taxon>Metazoa</taxon>
        <taxon>Ecdysozoa</taxon>
        <taxon>Arthropoda</taxon>
        <taxon>Crustacea</taxon>
        <taxon>Multicrustacea</taxon>
        <taxon>Malacostraca</taxon>
        <taxon>Eumalacostraca</taxon>
        <taxon>Eucarida</taxon>
        <taxon>Decapoda</taxon>
        <taxon>Pleocyemata</taxon>
        <taxon>Brachyura</taxon>
        <taxon>Eubrachyura</taxon>
        <taxon>Portunoidea</taxon>
        <taxon>Portunidae</taxon>
        <taxon>Portuninae</taxon>
        <taxon>Portunus</taxon>
    </lineage>
</organism>
<name>A0A5B7HFW3_PORTR</name>
<gene>
    <name evidence="1" type="ORF">E2C01_065936</name>
</gene>
<protein>
    <submittedName>
        <fullName evidence="1">Uncharacterized protein</fullName>
    </submittedName>
</protein>
<evidence type="ECO:0000313" key="1">
    <source>
        <dbReference type="EMBL" id="MPC71651.1"/>
    </source>
</evidence>
<keyword evidence="2" id="KW-1185">Reference proteome</keyword>
<accession>A0A5B7HFW3</accession>
<proteinExistence type="predicted"/>
<reference evidence="1 2" key="1">
    <citation type="submission" date="2019-05" db="EMBL/GenBank/DDBJ databases">
        <title>Another draft genome of Portunus trituberculatus and its Hox gene families provides insights of decapod evolution.</title>
        <authorList>
            <person name="Jeong J.-H."/>
            <person name="Song I."/>
            <person name="Kim S."/>
            <person name="Choi T."/>
            <person name="Kim D."/>
            <person name="Ryu S."/>
            <person name="Kim W."/>
        </authorList>
    </citation>
    <scope>NUCLEOTIDE SEQUENCE [LARGE SCALE GENOMIC DNA]</scope>
    <source>
        <tissue evidence="1">Muscle</tissue>
    </source>
</reference>
<dbReference type="EMBL" id="VSRR010033305">
    <property type="protein sequence ID" value="MPC71651.1"/>
    <property type="molecule type" value="Genomic_DNA"/>
</dbReference>
<sequence length="122" mass="14126">MLLKLASRYKYRLRPSSRNTFTHSDWKASAGWREVNVNKQLPSKMSSSGDDDDCDQIKSSQIFSPHLQHHPACIEGNNHRRVAAISSNAYLHVLFFPHQLQNLFFYIDTTVDVTTYIKEQID</sequence>
<evidence type="ECO:0000313" key="2">
    <source>
        <dbReference type="Proteomes" id="UP000324222"/>
    </source>
</evidence>
<dbReference type="Proteomes" id="UP000324222">
    <property type="component" value="Unassembled WGS sequence"/>
</dbReference>